<dbReference type="AlphaFoldDB" id="A0A4V1Z2U7"/>
<reference evidence="3 4" key="1">
    <citation type="submission" date="2019-01" db="EMBL/GenBank/DDBJ databases">
        <title>Nocardioides guangzhouensis sp. nov., an actinobacterium isolated from soil.</title>
        <authorList>
            <person name="Fu Y."/>
            <person name="Cai Y."/>
            <person name="Lin Z."/>
            <person name="Chen P."/>
        </authorList>
    </citation>
    <scope>NUCLEOTIDE SEQUENCE [LARGE SCALE GENOMIC DNA]</scope>
    <source>
        <strain evidence="3 4">NBRC 105384</strain>
    </source>
</reference>
<dbReference type="GO" id="GO:0016787">
    <property type="term" value="F:hydrolase activity"/>
    <property type="evidence" value="ECO:0007669"/>
    <property type="project" value="UniProtKB-KW"/>
</dbReference>
<name>A0A4V1Z2U7_9ACTN</name>
<evidence type="ECO:0000313" key="4">
    <source>
        <dbReference type="Proteomes" id="UP000291189"/>
    </source>
</evidence>
<comment type="similarity">
    <text evidence="1">Belongs to the carbon-nitrogen hydrolase superfamily. NIT1/NIT2 family.</text>
</comment>
<comment type="caution">
    <text evidence="3">The sequence shown here is derived from an EMBL/GenBank/DDBJ whole genome shotgun (WGS) entry which is preliminary data.</text>
</comment>
<dbReference type="InterPro" id="IPR003010">
    <property type="entry name" value="C-N_Hydrolase"/>
</dbReference>
<accession>A0A4V1Z2U7</accession>
<dbReference type="EMBL" id="SDPU01000001">
    <property type="protein sequence ID" value="RYU15646.1"/>
    <property type="molecule type" value="Genomic_DNA"/>
</dbReference>
<dbReference type="PANTHER" id="PTHR23088:SF27">
    <property type="entry name" value="DEAMINATED GLUTATHIONE AMIDASE"/>
    <property type="match status" value="1"/>
</dbReference>
<sequence length="285" mass="29673">MNAPARLRVAAGQATSVPRDVAANVATACSLVTTAADQGARVVVLPELFLTGYAAEEWRHDDSLALDASTGSGGPDERLRPLADLARERGVTVVASAAVRRALDASTLSAVVLTPDGEVRAPYDKQHLCGLEEQGFFTAGDHGATIVVDGWELGLGICYDGSFPEHAASAAAAGATAYLTPAAFFTGSDHRRDLYYAARAIDNGIYVVFAGLTGTCGASSFSGGSAVYDPEGRAVARTGADDPAVVVADLDIAEVRRVQDEVNTVARDRRDSLGHRERLEVGRAG</sequence>
<organism evidence="3 4">
    <name type="scientific">Nocardioides iriomotensis</name>
    <dbReference type="NCBI Taxonomy" id="715784"/>
    <lineage>
        <taxon>Bacteria</taxon>
        <taxon>Bacillati</taxon>
        <taxon>Actinomycetota</taxon>
        <taxon>Actinomycetes</taxon>
        <taxon>Propionibacteriales</taxon>
        <taxon>Nocardioidaceae</taxon>
        <taxon>Nocardioides</taxon>
    </lineage>
</organism>
<dbReference type="OrthoDB" id="9811121at2"/>
<keyword evidence="3" id="KW-0378">Hydrolase</keyword>
<feature type="domain" description="CN hydrolase" evidence="2">
    <location>
        <begin position="7"/>
        <end position="252"/>
    </location>
</feature>
<protein>
    <submittedName>
        <fullName evidence="3">Carbon-nitrogen hydrolase family protein</fullName>
    </submittedName>
</protein>
<dbReference type="Proteomes" id="UP000291189">
    <property type="component" value="Unassembled WGS sequence"/>
</dbReference>
<keyword evidence="4" id="KW-1185">Reference proteome</keyword>
<dbReference type="Pfam" id="PF00795">
    <property type="entry name" value="CN_hydrolase"/>
    <property type="match status" value="1"/>
</dbReference>
<dbReference type="PROSITE" id="PS50263">
    <property type="entry name" value="CN_HYDROLASE"/>
    <property type="match status" value="1"/>
</dbReference>
<dbReference type="CDD" id="cd07197">
    <property type="entry name" value="nitrilase"/>
    <property type="match status" value="1"/>
</dbReference>
<dbReference type="Gene3D" id="3.60.110.10">
    <property type="entry name" value="Carbon-nitrogen hydrolase"/>
    <property type="match status" value="1"/>
</dbReference>
<dbReference type="SUPFAM" id="SSF56317">
    <property type="entry name" value="Carbon-nitrogen hydrolase"/>
    <property type="match status" value="1"/>
</dbReference>
<evidence type="ECO:0000259" key="2">
    <source>
        <dbReference type="PROSITE" id="PS50263"/>
    </source>
</evidence>
<proteinExistence type="inferred from homology"/>
<dbReference type="PANTHER" id="PTHR23088">
    <property type="entry name" value="NITRILASE-RELATED"/>
    <property type="match status" value="1"/>
</dbReference>
<dbReference type="InterPro" id="IPR036526">
    <property type="entry name" value="C-N_Hydrolase_sf"/>
</dbReference>
<evidence type="ECO:0000313" key="3">
    <source>
        <dbReference type="EMBL" id="RYU15646.1"/>
    </source>
</evidence>
<dbReference type="RefSeq" id="WP_129984929.1">
    <property type="nucleotide sequence ID" value="NZ_SDPU01000001.1"/>
</dbReference>
<evidence type="ECO:0000256" key="1">
    <source>
        <dbReference type="ARBA" id="ARBA00010613"/>
    </source>
</evidence>
<gene>
    <name evidence="3" type="ORF">ETU37_00570</name>
</gene>